<dbReference type="AlphaFoldDB" id="A0A7D9EMT6"/>
<dbReference type="EMBL" id="CACRXK020008140">
    <property type="protein sequence ID" value="CAB4014074.1"/>
    <property type="molecule type" value="Genomic_DNA"/>
</dbReference>
<sequence>MQQKSSVQSTHNQNRLDLTLATTDVEMLDIQSRIGSLVKAKSQLLKGLAFLENSNAKLHAKIFKITSYTVNDTESQDQHVNNHISQSEIKPQEEKVPCAKDSTTAKISNTNNENQEQVQEQSSECDFAILCDSNRKNINTDQLYRKGNNKVIPCGTAAKAIDILTSPRFTAKHGIITNTGANDLESLSPKEVIESQICLVNIGSTNFPSKKISCQVSHQDGTTWINLS</sequence>
<comment type="caution">
    <text evidence="1">The sequence shown here is derived from an EMBL/GenBank/DDBJ whole genome shotgun (WGS) entry which is preliminary data.</text>
</comment>
<keyword evidence="2" id="KW-1185">Reference proteome</keyword>
<dbReference type="Proteomes" id="UP001152795">
    <property type="component" value="Unassembled WGS sequence"/>
</dbReference>
<protein>
    <submittedName>
        <fullName evidence="1">Uncharacterized protein</fullName>
    </submittedName>
</protein>
<gene>
    <name evidence="1" type="ORF">PACLA_8A027777</name>
</gene>
<accession>A0A7D9EMT6</accession>
<proteinExistence type="predicted"/>
<reference evidence="1" key="1">
    <citation type="submission" date="2020-04" db="EMBL/GenBank/DDBJ databases">
        <authorList>
            <person name="Alioto T."/>
            <person name="Alioto T."/>
            <person name="Gomez Garrido J."/>
        </authorList>
    </citation>
    <scope>NUCLEOTIDE SEQUENCE</scope>
    <source>
        <strain evidence="1">A484AB</strain>
    </source>
</reference>
<name>A0A7D9EMT6_PARCT</name>
<evidence type="ECO:0000313" key="2">
    <source>
        <dbReference type="Proteomes" id="UP001152795"/>
    </source>
</evidence>
<evidence type="ECO:0000313" key="1">
    <source>
        <dbReference type="EMBL" id="CAB4014074.1"/>
    </source>
</evidence>
<organism evidence="1 2">
    <name type="scientific">Paramuricea clavata</name>
    <name type="common">Red gorgonian</name>
    <name type="synonym">Violescent sea-whip</name>
    <dbReference type="NCBI Taxonomy" id="317549"/>
    <lineage>
        <taxon>Eukaryota</taxon>
        <taxon>Metazoa</taxon>
        <taxon>Cnidaria</taxon>
        <taxon>Anthozoa</taxon>
        <taxon>Octocorallia</taxon>
        <taxon>Malacalcyonacea</taxon>
        <taxon>Plexauridae</taxon>
        <taxon>Paramuricea</taxon>
    </lineage>
</organism>